<dbReference type="KEGG" id="rml:FF011L_06070"/>
<feature type="transmembrane region" description="Helical" evidence="12">
    <location>
        <begin position="230"/>
        <end position="253"/>
    </location>
</feature>
<reference evidence="14 15" key="1">
    <citation type="submission" date="2019-02" db="EMBL/GenBank/DDBJ databases">
        <title>Deep-cultivation of Planctomycetes and their phenomic and genomic characterization uncovers novel biology.</title>
        <authorList>
            <person name="Wiegand S."/>
            <person name="Jogler M."/>
            <person name="Boedeker C."/>
            <person name="Pinto D."/>
            <person name="Vollmers J."/>
            <person name="Rivas-Marin E."/>
            <person name="Kohn T."/>
            <person name="Peeters S.H."/>
            <person name="Heuer A."/>
            <person name="Rast P."/>
            <person name="Oberbeckmann S."/>
            <person name="Bunk B."/>
            <person name="Jeske O."/>
            <person name="Meyerdierks A."/>
            <person name="Storesund J.E."/>
            <person name="Kallscheuer N."/>
            <person name="Luecker S."/>
            <person name="Lage O.M."/>
            <person name="Pohl T."/>
            <person name="Merkel B.J."/>
            <person name="Hornburger P."/>
            <person name="Mueller R.-W."/>
            <person name="Bruemmer F."/>
            <person name="Labrenz M."/>
            <person name="Spormann A.M."/>
            <person name="Op den Camp H."/>
            <person name="Overmann J."/>
            <person name="Amann R."/>
            <person name="Jetten M.S.M."/>
            <person name="Mascher T."/>
            <person name="Medema M.H."/>
            <person name="Devos D.P."/>
            <person name="Kaster A.-K."/>
            <person name="Ovreas L."/>
            <person name="Rohde M."/>
            <person name="Galperin M.Y."/>
            <person name="Jogler C."/>
        </authorList>
    </citation>
    <scope>NUCLEOTIDE SEQUENCE [LARGE SCALE GENOMIC DNA]</scope>
    <source>
        <strain evidence="14 15">FF011L</strain>
    </source>
</reference>
<dbReference type="RefSeq" id="WP_145350055.1">
    <property type="nucleotide sequence ID" value="NZ_CP036262.1"/>
</dbReference>
<evidence type="ECO:0000256" key="7">
    <source>
        <dbReference type="ARBA" id="ARBA00022833"/>
    </source>
</evidence>
<evidence type="ECO:0000256" key="8">
    <source>
        <dbReference type="ARBA" id="ARBA00022989"/>
    </source>
</evidence>
<evidence type="ECO:0000256" key="2">
    <source>
        <dbReference type="ARBA" id="ARBA00022475"/>
    </source>
</evidence>
<keyword evidence="7" id="KW-0862">Zinc</keyword>
<gene>
    <name evidence="14" type="ORF">FF011L_06070</name>
</gene>
<comment type="cofactor">
    <cofactor evidence="1">
        <name>Zn(2+)</name>
        <dbReference type="ChEBI" id="CHEBI:29105"/>
    </cofactor>
</comment>
<keyword evidence="10 12" id="KW-0472">Membrane</keyword>
<evidence type="ECO:0000313" key="14">
    <source>
        <dbReference type="EMBL" id="QDS91871.1"/>
    </source>
</evidence>
<keyword evidence="9" id="KW-0482">Metalloprotease</keyword>
<dbReference type="AlphaFoldDB" id="A0A517MAJ7"/>
<feature type="domain" description="Peptidase M48" evidence="13">
    <location>
        <begin position="112"/>
        <end position="334"/>
    </location>
</feature>
<dbReference type="PANTHER" id="PTHR43221:SF2">
    <property type="entry name" value="PROTEASE HTPX HOMOLOG"/>
    <property type="match status" value="1"/>
</dbReference>
<evidence type="ECO:0000259" key="13">
    <source>
        <dbReference type="Pfam" id="PF01435"/>
    </source>
</evidence>
<feature type="transmembrane region" description="Helical" evidence="12">
    <location>
        <begin position="63"/>
        <end position="83"/>
    </location>
</feature>
<evidence type="ECO:0000256" key="12">
    <source>
        <dbReference type="SAM" id="Phobius"/>
    </source>
</evidence>
<dbReference type="Gene3D" id="3.30.2010.10">
    <property type="entry name" value="Metalloproteases ('zincins'), catalytic domain"/>
    <property type="match status" value="1"/>
</dbReference>
<dbReference type="InterPro" id="IPR050083">
    <property type="entry name" value="HtpX_protease"/>
</dbReference>
<keyword evidence="6" id="KW-0378">Hydrolase</keyword>
<proteinExistence type="predicted"/>
<keyword evidence="15" id="KW-1185">Reference proteome</keyword>
<dbReference type="GO" id="GO:0006508">
    <property type="term" value="P:proteolysis"/>
    <property type="evidence" value="ECO:0007669"/>
    <property type="project" value="UniProtKB-KW"/>
</dbReference>
<protein>
    <recommendedName>
        <fullName evidence="13">Peptidase M48 domain-containing protein</fullName>
    </recommendedName>
</protein>
<accession>A0A517MAJ7</accession>
<evidence type="ECO:0000256" key="11">
    <source>
        <dbReference type="SAM" id="MobiDB-lite"/>
    </source>
</evidence>
<evidence type="ECO:0000256" key="5">
    <source>
        <dbReference type="ARBA" id="ARBA00022723"/>
    </source>
</evidence>
<keyword evidence="8 12" id="KW-1133">Transmembrane helix</keyword>
<keyword evidence="3" id="KW-0645">Protease</keyword>
<feature type="region of interest" description="Disordered" evidence="11">
    <location>
        <begin position="341"/>
        <end position="362"/>
    </location>
</feature>
<feature type="transmembrane region" description="Helical" evidence="12">
    <location>
        <begin position="196"/>
        <end position="218"/>
    </location>
</feature>
<dbReference type="CDD" id="cd07340">
    <property type="entry name" value="M48B_Htpx_like"/>
    <property type="match status" value="1"/>
</dbReference>
<keyword evidence="5" id="KW-0479">Metal-binding</keyword>
<evidence type="ECO:0000256" key="10">
    <source>
        <dbReference type="ARBA" id="ARBA00023136"/>
    </source>
</evidence>
<evidence type="ECO:0000256" key="3">
    <source>
        <dbReference type="ARBA" id="ARBA00022670"/>
    </source>
</evidence>
<keyword evidence="2" id="KW-1003">Cell membrane</keyword>
<name>A0A517MAJ7_9BACT</name>
<evidence type="ECO:0000256" key="4">
    <source>
        <dbReference type="ARBA" id="ARBA00022692"/>
    </source>
</evidence>
<organism evidence="14 15">
    <name type="scientific">Roseimaritima multifibrata</name>
    <dbReference type="NCBI Taxonomy" id="1930274"/>
    <lineage>
        <taxon>Bacteria</taxon>
        <taxon>Pseudomonadati</taxon>
        <taxon>Planctomycetota</taxon>
        <taxon>Planctomycetia</taxon>
        <taxon>Pirellulales</taxon>
        <taxon>Pirellulaceae</taxon>
        <taxon>Roseimaritima</taxon>
    </lineage>
</organism>
<dbReference type="InterPro" id="IPR001915">
    <property type="entry name" value="Peptidase_M48"/>
</dbReference>
<dbReference type="PANTHER" id="PTHR43221">
    <property type="entry name" value="PROTEASE HTPX"/>
    <property type="match status" value="1"/>
</dbReference>
<evidence type="ECO:0000313" key="15">
    <source>
        <dbReference type="Proteomes" id="UP000320672"/>
    </source>
</evidence>
<dbReference type="Pfam" id="PF01435">
    <property type="entry name" value="Peptidase_M48"/>
    <property type="match status" value="1"/>
</dbReference>
<dbReference type="GO" id="GO:0004222">
    <property type="term" value="F:metalloendopeptidase activity"/>
    <property type="evidence" value="ECO:0007669"/>
    <property type="project" value="InterPro"/>
</dbReference>
<dbReference type="Proteomes" id="UP000320672">
    <property type="component" value="Chromosome"/>
</dbReference>
<sequence length="640" mass="69317">MDFFEHQDRARRNSKKLTFLFILAVIGVVLSVYVLLGLAVTGYNVKMADQDKNIDLIALLTNWQILLTVGGGTLLLVGGASAYRISSLQGGGQVVASSLGGRPLQQSTTDRDERRVLNVVEEMAIASGIPVPPVFLLEEEGINAFAAGYTPQDAVIGVTRGCVQTMTRDELQGVMAHEFSHILNGDMRMNIRMIGYIYGIMVIGFIGWQVFRIALYSGGSRRNNKDSSPIPLIVIGGGLIAIGAIGVFFGNWIKASFSRQREFLADASAVQFTRNPHGIAGALMQIGASPVHGEIKNPAAPEFSHMYFATGATTMFSGLFATHPPLEQRILRIEPRWDGKFPKRRSPKSVVAASDASAEKEESRKKKIAKGVTILAGIEAIGQPTPSHLSLAHKLISEIPDAIKEASRNPYGARAVLYALLLNREPVARRQQLAQLEQHAERGLAKMTEAIAAEISKLDEQHRLPLVDMTLGALKSLSPTQYNGFMANLDVLIKADNKIELFEWVVVRVVHHHLGPPDRSRPKYHSLEKVSAQCSMLLSSLAWAGQGEPAAVQSAFDAGANALNVSGLTLLPPDKMRLSELGKALDVLDLVDMSLKKSLIQACAECIVADHQVTAGEAELMRAIADSFGCPMPPLFPPGS</sequence>
<feature type="transmembrane region" description="Helical" evidence="12">
    <location>
        <begin position="20"/>
        <end position="43"/>
    </location>
</feature>
<evidence type="ECO:0000256" key="6">
    <source>
        <dbReference type="ARBA" id="ARBA00022801"/>
    </source>
</evidence>
<dbReference type="GO" id="GO:0046872">
    <property type="term" value="F:metal ion binding"/>
    <property type="evidence" value="ECO:0007669"/>
    <property type="project" value="UniProtKB-KW"/>
</dbReference>
<keyword evidence="4 12" id="KW-0812">Transmembrane</keyword>
<dbReference type="EMBL" id="CP036262">
    <property type="protein sequence ID" value="QDS91871.1"/>
    <property type="molecule type" value="Genomic_DNA"/>
</dbReference>
<evidence type="ECO:0000256" key="1">
    <source>
        <dbReference type="ARBA" id="ARBA00001947"/>
    </source>
</evidence>
<evidence type="ECO:0000256" key="9">
    <source>
        <dbReference type="ARBA" id="ARBA00023049"/>
    </source>
</evidence>
<dbReference type="OrthoDB" id="15218at2"/>